<dbReference type="Gene3D" id="3.40.50.720">
    <property type="entry name" value="NAD(P)-binding Rossmann-like Domain"/>
    <property type="match status" value="2"/>
</dbReference>
<name>A0A382ACT0_9ZZZZ</name>
<accession>A0A382ACT0</accession>
<dbReference type="EMBL" id="UINC01024707">
    <property type="protein sequence ID" value="SVA98892.1"/>
    <property type="molecule type" value="Genomic_DNA"/>
</dbReference>
<dbReference type="GO" id="GO:0005829">
    <property type="term" value="C:cytosol"/>
    <property type="evidence" value="ECO:0007669"/>
    <property type="project" value="TreeGrafter"/>
</dbReference>
<dbReference type="SUPFAM" id="SSF52283">
    <property type="entry name" value="Formate/glycerate dehydrogenase catalytic domain-like"/>
    <property type="match status" value="1"/>
</dbReference>
<dbReference type="GO" id="GO:0030267">
    <property type="term" value="F:glyoxylate reductase (NADPH) activity"/>
    <property type="evidence" value="ECO:0007669"/>
    <property type="project" value="TreeGrafter"/>
</dbReference>
<dbReference type="InterPro" id="IPR006140">
    <property type="entry name" value="D-isomer_DH_NAD-bd"/>
</dbReference>
<protein>
    <recommendedName>
        <fullName evidence="5">D-isomer specific 2-hydroxyacid dehydrogenase catalytic domain-containing protein</fullName>
    </recommendedName>
</protein>
<organism evidence="4">
    <name type="scientific">marine metagenome</name>
    <dbReference type="NCBI Taxonomy" id="408172"/>
    <lineage>
        <taxon>unclassified sequences</taxon>
        <taxon>metagenomes</taxon>
        <taxon>ecological metagenomes</taxon>
    </lineage>
</organism>
<proteinExistence type="predicted"/>
<dbReference type="AlphaFoldDB" id="A0A382ACT0"/>
<evidence type="ECO:0000256" key="1">
    <source>
        <dbReference type="ARBA" id="ARBA00023002"/>
    </source>
</evidence>
<feature type="non-terminal residue" evidence="4">
    <location>
        <position position="163"/>
    </location>
</feature>
<evidence type="ECO:0000259" key="3">
    <source>
        <dbReference type="Pfam" id="PF02826"/>
    </source>
</evidence>
<gene>
    <name evidence="4" type="ORF">METZ01_LOCUS151746</name>
</gene>
<reference evidence="4" key="1">
    <citation type="submission" date="2018-05" db="EMBL/GenBank/DDBJ databases">
        <authorList>
            <person name="Lanie J.A."/>
            <person name="Ng W.-L."/>
            <person name="Kazmierczak K.M."/>
            <person name="Andrzejewski T.M."/>
            <person name="Davidsen T.M."/>
            <person name="Wayne K.J."/>
            <person name="Tettelin H."/>
            <person name="Glass J.I."/>
            <person name="Rusch D."/>
            <person name="Podicherti R."/>
            <person name="Tsui H.-C.T."/>
            <person name="Winkler M.E."/>
        </authorList>
    </citation>
    <scope>NUCLEOTIDE SEQUENCE</scope>
</reference>
<dbReference type="PANTHER" id="PTHR10996">
    <property type="entry name" value="2-HYDROXYACID DEHYDROGENASE-RELATED"/>
    <property type="match status" value="1"/>
</dbReference>
<feature type="domain" description="D-isomer specific 2-hydroxyacid dehydrogenase NAD-binding" evidence="3">
    <location>
        <begin position="115"/>
        <end position="162"/>
    </location>
</feature>
<sequence>MNATEIVAVTSRSFSKNKFLVGELKKKYSNVILNETGKTLRDDSLIEFLKSADKVIIGIEDLSAANLSKLSNLRVISKYGVGLNNIDLDFCKANGIKLGFVPGVNKQSVAELTLTLILIGLKKIHQNHFEIRQGEWPQTKGYELKGKTVGILGFGNIGQTIEQ</sequence>
<feature type="domain" description="D-isomer specific 2-hydroxyacid dehydrogenase catalytic" evidence="2">
    <location>
        <begin position="24"/>
        <end position="113"/>
    </location>
</feature>
<dbReference type="Pfam" id="PF00389">
    <property type="entry name" value="2-Hacid_dh"/>
    <property type="match status" value="1"/>
</dbReference>
<dbReference type="InterPro" id="IPR006139">
    <property type="entry name" value="D-isomer_2_OHA_DH_cat_dom"/>
</dbReference>
<keyword evidence="1" id="KW-0560">Oxidoreductase</keyword>
<evidence type="ECO:0000313" key="4">
    <source>
        <dbReference type="EMBL" id="SVA98892.1"/>
    </source>
</evidence>
<dbReference type="GO" id="GO:0016618">
    <property type="term" value="F:hydroxypyruvate reductase [NAD(P)H] activity"/>
    <property type="evidence" value="ECO:0007669"/>
    <property type="project" value="TreeGrafter"/>
</dbReference>
<evidence type="ECO:0000259" key="2">
    <source>
        <dbReference type="Pfam" id="PF00389"/>
    </source>
</evidence>
<dbReference type="PANTHER" id="PTHR10996:SF283">
    <property type="entry name" value="GLYOXYLATE_HYDROXYPYRUVATE REDUCTASE B"/>
    <property type="match status" value="1"/>
</dbReference>
<dbReference type="GO" id="GO:0051287">
    <property type="term" value="F:NAD binding"/>
    <property type="evidence" value="ECO:0007669"/>
    <property type="project" value="InterPro"/>
</dbReference>
<dbReference type="InterPro" id="IPR050223">
    <property type="entry name" value="D-isomer_2-hydroxyacid_DH"/>
</dbReference>
<dbReference type="Pfam" id="PF02826">
    <property type="entry name" value="2-Hacid_dh_C"/>
    <property type="match status" value="1"/>
</dbReference>
<evidence type="ECO:0008006" key="5">
    <source>
        <dbReference type="Google" id="ProtNLM"/>
    </source>
</evidence>